<dbReference type="AlphaFoldDB" id="A0A9W9J1K6"/>
<evidence type="ECO:0008006" key="6">
    <source>
        <dbReference type="Google" id="ProtNLM"/>
    </source>
</evidence>
<dbReference type="Pfam" id="PF13409">
    <property type="entry name" value="GST_N_2"/>
    <property type="match status" value="1"/>
</dbReference>
<evidence type="ECO:0000259" key="3">
    <source>
        <dbReference type="PROSITE" id="PS50405"/>
    </source>
</evidence>
<gene>
    <name evidence="4" type="ORF">N7472_007131</name>
</gene>
<dbReference type="PROSITE" id="PS50404">
    <property type="entry name" value="GST_NTER"/>
    <property type="match status" value="1"/>
</dbReference>
<dbReference type="SFLD" id="SFLDS00019">
    <property type="entry name" value="Glutathione_Transferase_(cytos"/>
    <property type="match status" value="1"/>
</dbReference>
<evidence type="ECO:0000313" key="5">
    <source>
        <dbReference type="Proteomes" id="UP001150879"/>
    </source>
</evidence>
<protein>
    <recommendedName>
        <fullName evidence="6">Glutathione S-transferase</fullName>
    </recommendedName>
</protein>
<name>A0A9W9J1K6_9EURO</name>
<comment type="caution">
    <text evidence="4">The sequence shown here is derived from an EMBL/GenBank/DDBJ whole genome shotgun (WGS) entry which is preliminary data.</text>
</comment>
<dbReference type="Proteomes" id="UP001150879">
    <property type="component" value="Unassembled WGS sequence"/>
</dbReference>
<dbReference type="SUPFAM" id="SSF52833">
    <property type="entry name" value="Thioredoxin-like"/>
    <property type="match status" value="1"/>
</dbReference>
<dbReference type="Pfam" id="PF14497">
    <property type="entry name" value="GST_C_3"/>
    <property type="match status" value="1"/>
</dbReference>
<feature type="domain" description="GST C-terminal" evidence="3">
    <location>
        <begin position="118"/>
        <end position="267"/>
    </location>
</feature>
<dbReference type="InterPro" id="IPR004046">
    <property type="entry name" value="GST_C"/>
</dbReference>
<sequence length="267" mass="30613">MTSNFYLDDTPAEVKNAKGLHLITTSTPNGQKVQIYLEELKELYGTECAENWPNTKTIIDISTNEQKKDWFLKLNPNGRIPVLVDNTKNPPFPVMETSAELLHLFKECDKKPAFGFTDDVGRSECLQWLFFWHGSVLILIMPITSSVLTNCQGQPIQGQLNWFSNNAKEDALALNRFKNEILRVYGVLELHLSGKYTGQVKEYLAGTGSGKYSVADISTWPWLNSWHSNGQITHEDMNQFPHLIQWIERIRRRPAVQRGIDLKTWTM</sequence>
<dbReference type="PANTHER" id="PTHR44051:SF8">
    <property type="entry name" value="GLUTATHIONE S-TRANSFERASE GSTA"/>
    <property type="match status" value="1"/>
</dbReference>
<dbReference type="InterPro" id="IPR004045">
    <property type="entry name" value="Glutathione_S-Trfase_N"/>
</dbReference>
<evidence type="ECO:0000259" key="2">
    <source>
        <dbReference type="PROSITE" id="PS50404"/>
    </source>
</evidence>
<dbReference type="PROSITE" id="PS50405">
    <property type="entry name" value="GST_CTER"/>
    <property type="match status" value="1"/>
</dbReference>
<dbReference type="PANTHER" id="PTHR44051">
    <property type="entry name" value="GLUTATHIONE S-TRANSFERASE-RELATED"/>
    <property type="match status" value="1"/>
</dbReference>
<dbReference type="EMBL" id="JAPQKP010000005">
    <property type="protein sequence ID" value="KAJ5188117.1"/>
    <property type="molecule type" value="Genomic_DNA"/>
</dbReference>
<dbReference type="InterPro" id="IPR036282">
    <property type="entry name" value="Glutathione-S-Trfase_C_sf"/>
</dbReference>
<proteinExistence type="inferred from homology"/>
<comment type="similarity">
    <text evidence="1">Belongs to the GST superfamily.</text>
</comment>
<dbReference type="InterPro" id="IPR036249">
    <property type="entry name" value="Thioredoxin-like_sf"/>
</dbReference>
<reference evidence="4" key="1">
    <citation type="submission" date="2022-11" db="EMBL/GenBank/DDBJ databases">
        <authorList>
            <person name="Petersen C."/>
        </authorList>
    </citation>
    <scope>NUCLEOTIDE SEQUENCE</scope>
    <source>
        <strain evidence="4">IBT 16849</strain>
    </source>
</reference>
<dbReference type="Gene3D" id="1.20.1050.10">
    <property type="match status" value="2"/>
</dbReference>
<dbReference type="InterPro" id="IPR010987">
    <property type="entry name" value="Glutathione-S-Trfase_C-like"/>
</dbReference>
<evidence type="ECO:0000313" key="4">
    <source>
        <dbReference type="EMBL" id="KAJ5188117.1"/>
    </source>
</evidence>
<organism evidence="4 5">
    <name type="scientific">Penicillium cf. griseofulvum</name>
    <dbReference type="NCBI Taxonomy" id="2972120"/>
    <lineage>
        <taxon>Eukaryota</taxon>
        <taxon>Fungi</taxon>
        <taxon>Dikarya</taxon>
        <taxon>Ascomycota</taxon>
        <taxon>Pezizomycotina</taxon>
        <taxon>Eurotiomycetes</taxon>
        <taxon>Eurotiomycetidae</taxon>
        <taxon>Eurotiales</taxon>
        <taxon>Aspergillaceae</taxon>
        <taxon>Penicillium</taxon>
    </lineage>
</organism>
<keyword evidence="5" id="KW-1185">Reference proteome</keyword>
<feature type="domain" description="GST N-terminal" evidence="2">
    <location>
        <begin position="17"/>
        <end position="112"/>
    </location>
</feature>
<dbReference type="Gene3D" id="3.40.30.10">
    <property type="entry name" value="Glutaredoxin"/>
    <property type="match status" value="1"/>
</dbReference>
<reference evidence="4" key="2">
    <citation type="journal article" date="2023" name="IMA Fungus">
        <title>Comparative genomic study of the Penicillium genus elucidates a diverse pangenome and 15 lateral gene transfer events.</title>
        <authorList>
            <person name="Petersen C."/>
            <person name="Sorensen T."/>
            <person name="Nielsen M.R."/>
            <person name="Sondergaard T.E."/>
            <person name="Sorensen J.L."/>
            <person name="Fitzpatrick D.A."/>
            <person name="Frisvad J.C."/>
            <person name="Nielsen K.L."/>
        </authorList>
    </citation>
    <scope>NUCLEOTIDE SEQUENCE</scope>
    <source>
        <strain evidence="4">IBT 16849</strain>
    </source>
</reference>
<evidence type="ECO:0000256" key="1">
    <source>
        <dbReference type="ARBA" id="ARBA00007409"/>
    </source>
</evidence>
<accession>A0A9W9J1K6</accession>
<dbReference type="SUPFAM" id="SSF47616">
    <property type="entry name" value="GST C-terminal domain-like"/>
    <property type="match status" value="1"/>
</dbReference>
<dbReference type="InterPro" id="IPR040079">
    <property type="entry name" value="Glutathione_S-Trfase"/>
</dbReference>